<proteinExistence type="predicted"/>
<evidence type="ECO:0000313" key="2">
    <source>
        <dbReference type="EMBL" id="MFC5943406.1"/>
    </source>
</evidence>
<gene>
    <name evidence="2" type="ORF">ACFPZ4_18190</name>
</gene>
<feature type="compositionally biased region" description="Low complexity" evidence="1">
    <location>
        <begin position="114"/>
        <end position="126"/>
    </location>
</feature>
<feature type="compositionally biased region" description="Pro residues" evidence="1">
    <location>
        <begin position="128"/>
        <end position="146"/>
    </location>
</feature>
<evidence type="ECO:0008006" key="4">
    <source>
        <dbReference type="Google" id="ProtNLM"/>
    </source>
</evidence>
<accession>A0ABW1HST8</accession>
<organism evidence="2 3">
    <name type="scientific">Micromonospora harpali</name>
    <dbReference type="NCBI Taxonomy" id="1490225"/>
    <lineage>
        <taxon>Bacteria</taxon>
        <taxon>Bacillati</taxon>
        <taxon>Actinomycetota</taxon>
        <taxon>Actinomycetes</taxon>
        <taxon>Micromonosporales</taxon>
        <taxon>Micromonosporaceae</taxon>
        <taxon>Micromonospora</taxon>
    </lineage>
</organism>
<feature type="region of interest" description="Disordered" evidence="1">
    <location>
        <begin position="114"/>
        <end position="146"/>
    </location>
</feature>
<sequence length="146" mass="15793">MTRSATNRRAKTKQRRDHRVGPLRFNDDELRIVQMAADKAGLSLGAYVTAAAVRSARTELHLGLPECESPTELHDIRTILTLLRWRLDMAGGDSRRADLLNDLLTEAINATLHQQAEATAQAGAPASRPAPPHGPDSAEPPPPPPG</sequence>
<comment type="caution">
    <text evidence="2">The sequence shown here is derived from an EMBL/GenBank/DDBJ whole genome shotgun (WGS) entry which is preliminary data.</text>
</comment>
<dbReference type="EMBL" id="JBHSQQ010000111">
    <property type="protein sequence ID" value="MFC5943406.1"/>
    <property type="molecule type" value="Genomic_DNA"/>
</dbReference>
<feature type="region of interest" description="Disordered" evidence="1">
    <location>
        <begin position="1"/>
        <end position="20"/>
    </location>
</feature>
<evidence type="ECO:0000256" key="1">
    <source>
        <dbReference type="SAM" id="MobiDB-lite"/>
    </source>
</evidence>
<evidence type="ECO:0000313" key="3">
    <source>
        <dbReference type="Proteomes" id="UP001596207"/>
    </source>
</evidence>
<dbReference type="Proteomes" id="UP001596207">
    <property type="component" value="Unassembled WGS sequence"/>
</dbReference>
<keyword evidence="3" id="KW-1185">Reference proteome</keyword>
<protein>
    <recommendedName>
        <fullName evidence="4">Ribbon-helix-helix protein, copG family</fullName>
    </recommendedName>
</protein>
<feature type="compositionally biased region" description="Basic residues" evidence="1">
    <location>
        <begin position="1"/>
        <end position="18"/>
    </location>
</feature>
<reference evidence="3" key="1">
    <citation type="journal article" date="2019" name="Int. J. Syst. Evol. Microbiol.">
        <title>The Global Catalogue of Microorganisms (GCM) 10K type strain sequencing project: providing services to taxonomists for standard genome sequencing and annotation.</title>
        <authorList>
            <consortium name="The Broad Institute Genomics Platform"/>
            <consortium name="The Broad Institute Genome Sequencing Center for Infectious Disease"/>
            <person name="Wu L."/>
            <person name="Ma J."/>
        </authorList>
    </citation>
    <scope>NUCLEOTIDE SEQUENCE [LARGE SCALE GENOMIC DNA]</scope>
    <source>
        <strain evidence="3">CGMCC 4.7173</strain>
    </source>
</reference>
<dbReference type="RefSeq" id="WP_353901411.1">
    <property type="nucleotide sequence ID" value="NZ_CP158970.1"/>
</dbReference>
<name>A0ABW1HST8_9ACTN</name>